<protein>
    <submittedName>
        <fullName evidence="1">Uncharacterized protein</fullName>
    </submittedName>
</protein>
<gene>
    <name evidence="1" type="ORF">ERS008460_03823</name>
</gene>
<dbReference type="AlphaFoldDB" id="A0A0T9UX82"/>
<sequence length="172" mass="20425">MRHIGFSGGALTVELGTVNDVALFFECLKFFSEWKYPKQNWHLLTDRLYKRYLKQEEALAAKDQMMRVRQLFTELPNSSVEWDKVNQVGHKNSKLNPELLTLADIFSRYFSAFFECLESAEVMFEEFKSYPNYQYEPLRVVITDMPLYLDDQHRSLDQYDALGPDDLPFWLR</sequence>
<organism evidence="1 2">
    <name type="scientific">Yersinia aleksiciae</name>
    <dbReference type="NCBI Taxonomy" id="263819"/>
    <lineage>
        <taxon>Bacteria</taxon>
        <taxon>Pseudomonadati</taxon>
        <taxon>Pseudomonadota</taxon>
        <taxon>Gammaproteobacteria</taxon>
        <taxon>Enterobacterales</taxon>
        <taxon>Yersiniaceae</taxon>
        <taxon>Yersinia</taxon>
    </lineage>
</organism>
<dbReference type="Proteomes" id="UP000040088">
    <property type="component" value="Unassembled WGS sequence"/>
</dbReference>
<accession>A0A0T9UX82</accession>
<evidence type="ECO:0000313" key="2">
    <source>
        <dbReference type="Proteomes" id="UP000040088"/>
    </source>
</evidence>
<dbReference type="EMBL" id="CQEM01000023">
    <property type="protein sequence ID" value="CNL80567.1"/>
    <property type="molecule type" value="Genomic_DNA"/>
</dbReference>
<evidence type="ECO:0000313" key="1">
    <source>
        <dbReference type="EMBL" id="CNL80567.1"/>
    </source>
</evidence>
<name>A0A0T9UX82_YERAE</name>
<dbReference type="RefSeq" id="WP_050126953.1">
    <property type="nucleotide sequence ID" value="NZ_CQEM01000023.1"/>
</dbReference>
<reference evidence="2" key="1">
    <citation type="submission" date="2015-03" db="EMBL/GenBank/DDBJ databases">
        <authorList>
            <consortium name="Pathogen Informatics"/>
        </authorList>
    </citation>
    <scope>NUCLEOTIDE SEQUENCE [LARGE SCALE GENOMIC DNA]</scope>
    <source>
        <strain evidence="2">IP27925</strain>
    </source>
</reference>
<proteinExistence type="predicted"/>